<evidence type="ECO:0008006" key="4">
    <source>
        <dbReference type="Google" id="ProtNLM"/>
    </source>
</evidence>
<dbReference type="HOGENOM" id="CLU_1638020_0_0_1"/>
<protein>
    <recommendedName>
        <fullName evidence="4">DUF834 domain-containing protein</fullName>
    </recommendedName>
</protein>
<dbReference type="Proteomes" id="UP000026961">
    <property type="component" value="Chromosome 4"/>
</dbReference>
<sequence length="162" mass="17220">MVQGLGQQRSGKGDRRWPVVARHNRRERARGARLICGEKGRAGLLFIGVGRRGEDGVGLGGGDVRRKTTAPAVAYDVGGDALAATAGRWRSAELQAEPCTAVVAARDSGGGAHRTGRREERHGWSLVGPTGPRAKVGLAQQGRLQLLEKPENAADDTKQQQQ</sequence>
<evidence type="ECO:0000313" key="3">
    <source>
        <dbReference type="Proteomes" id="UP000026961"/>
    </source>
</evidence>
<evidence type="ECO:0000313" key="2">
    <source>
        <dbReference type="EnsemblPlants" id="OGLUM04G20310.1"/>
    </source>
</evidence>
<reference evidence="2" key="1">
    <citation type="submission" date="2015-04" db="UniProtKB">
        <authorList>
            <consortium name="EnsemblPlants"/>
        </authorList>
    </citation>
    <scope>IDENTIFICATION</scope>
</reference>
<accession>A0A0D9ZNR2</accession>
<feature type="region of interest" description="Disordered" evidence="1">
    <location>
        <begin position="106"/>
        <end position="134"/>
    </location>
</feature>
<name>A0A0D9ZNR2_9ORYZ</name>
<dbReference type="AlphaFoldDB" id="A0A0D9ZNR2"/>
<reference evidence="2" key="2">
    <citation type="submission" date="2018-05" db="EMBL/GenBank/DDBJ databases">
        <title>OgluRS3 (Oryza glumaepatula Reference Sequence Version 3).</title>
        <authorList>
            <person name="Zhang J."/>
            <person name="Kudrna D."/>
            <person name="Lee S."/>
            <person name="Talag J."/>
            <person name="Welchert J."/>
            <person name="Wing R.A."/>
        </authorList>
    </citation>
    <scope>NUCLEOTIDE SEQUENCE [LARGE SCALE GENOMIC DNA]</scope>
</reference>
<evidence type="ECO:0000256" key="1">
    <source>
        <dbReference type="SAM" id="MobiDB-lite"/>
    </source>
</evidence>
<organism evidence="2">
    <name type="scientific">Oryza glumipatula</name>
    <dbReference type="NCBI Taxonomy" id="40148"/>
    <lineage>
        <taxon>Eukaryota</taxon>
        <taxon>Viridiplantae</taxon>
        <taxon>Streptophyta</taxon>
        <taxon>Embryophyta</taxon>
        <taxon>Tracheophyta</taxon>
        <taxon>Spermatophyta</taxon>
        <taxon>Magnoliopsida</taxon>
        <taxon>Liliopsida</taxon>
        <taxon>Poales</taxon>
        <taxon>Poaceae</taxon>
        <taxon>BOP clade</taxon>
        <taxon>Oryzoideae</taxon>
        <taxon>Oryzeae</taxon>
        <taxon>Oryzinae</taxon>
        <taxon>Oryza</taxon>
    </lineage>
</organism>
<proteinExistence type="predicted"/>
<dbReference type="EnsemblPlants" id="OGLUM04G20310.1">
    <property type="protein sequence ID" value="OGLUM04G20310.1"/>
    <property type="gene ID" value="OGLUM04G20310"/>
</dbReference>
<dbReference type="Gramene" id="OGLUM04G20310.1">
    <property type="protein sequence ID" value="OGLUM04G20310.1"/>
    <property type="gene ID" value="OGLUM04G20310"/>
</dbReference>
<keyword evidence="3" id="KW-1185">Reference proteome</keyword>